<proteinExistence type="predicted"/>
<dbReference type="EMBL" id="SDKC01000001">
    <property type="protein sequence ID" value="RXS74808.1"/>
    <property type="molecule type" value="Genomic_DNA"/>
</dbReference>
<evidence type="ECO:0000256" key="2">
    <source>
        <dbReference type="PIRSR" id="PIRSR033579-3"/>
    </source>
</evidence>
<feature type="binding site" evidence="2">
    <location>
        <position position="211"/>
    </location>
    <ligand>
        <name>Co(2+)</name>
        <dbReference type="ChEBI" id="CHEBI:48828"/>
    </ligand>
</feature>
<keyword evidence="4" id="KW-1185">Reference proteome</keyword>
<feature type="active site" description="Proton acceptor" evidence="1">
    <location>
        <position position="148"/>
    </location>
</feature>
<feature type="binding site" evidence="2">
    <location>
        <position position="148"/>
    </location>
    <ligand>
        <name>Co(2+)</name>
        <dbReference type="ChEBI" id="CHEBI:48828"/>
    </ligand>
</feature>
<dbReference type="PIRSF" id="PIRSF033579">
    <property type="entry name" value="Anaer_Co_chel"/>
    <property type="match status" value="1"/>
</dbReference>
<dbReference type="Gene3D" id="3.40.50.1400">
    <property type="match status" value="2"/>
</dbReference>
<dbReference type="InterPro" id="IPR050963">
    <property type="entry name" value="Sirohydro_Cobaltochel/CbiX"/>
</dbReference>
<name>A0A4Q1RGV1_9FIRM</name>
<dbReference type="Proteomes" id="UP000290106">
    <property type="component" value="Unassembled WGS sequence"/>
</dbReference>
<evidence type="ECO:0000313" key="3">
    <source>
        <dbReference type="EMBL" id="RXS74808.1"/>
    </source>
</evidence>
<sequence length="260" mass="29243">MSTTKKAILVVSFGTSFPDTCKKTIDVIEQRIGEHFSDYKIYRAWTSKMIMAKLLARDNIKINNVTEAMEQMIADGITEVIVQPTHVINGIENDLMKEDALAFKNHFKRITFGDPLLTTQQDHVEIVNAICQEFSDLPSDCALILMGHGTSHYANDVYAALDYRFKDLGHDNIHLATVEGYPTLENVIRLVKEQGAKKVILTPFMIVAGDHARNDMSGEDEDSWKNQFQAAGYEVECCLKGLGEYPAVQNMLIRHVTEVC</sequence>
<dbReference type="RefSeq" id="WP_129257381.1">
    <property type="nucleotide sequence ID" value="NZ_SDKC01000001.1"/>
</dbReference>
<dbReference type="GO" id="GO:0016852">
    <property type="term" value="F:sirohydrochlorin cobaltochelatase activity"/>
    <property type="evidence" value="ECO:0007669"/>
    <property type="project" value="InterPro"/>
</dbReference>
<organism evidence="3 4">
    <name type="scientific">Blautia faecicola</name>
    <dbReference type="NCBI Taxonomy" id="2509240"/>
    <lineage>
        <taxon>Bacteria</taxon>
        <taxon>Bacillati</taxon>
        <taxon>Bacillota</taxon>
        <taxon>Clostridia</taxon>
        <taxon>Lachnospirales</taxon>
        <taxon>Lachnospiraceae</taxon>
        <taxon>Blautia</taxon>
    </lineage>
</organism>
<evidence type="ECO:0000313" key="4">
    <source>
        <dbReference type="Proteomes" id="UP000290106"/>
    </source>
</evidence>
<comment type="caution">
    <text evidence="3">The sequence shown here is derived from an EMBL/GenBank/DDBJ whole genome shotgun (WGS) entry which is preliminary data.</text>
</comment>
<protein>
    <submittedName>
        <fullName evidence="3">Sirohydrochlorin cobaltochelatase</fullName>
    </submittedName>
</protein>
<dbReference type="SUPFAM" id="SSF53800">
    <property type="entry name" value="Chelatase"/>
    <property type="match status" value="1"/>
</dbReference>
<dbReference type="GO" id="GO:0046872">
    <property type="term" value="F:metal ion binding"/>
    <property type="evidence" value="ECO:0007669"/>
    <property type="project" value="UniProtKB-KW"/>
</dbReference>
<dbReference type="Pfam" id="PF06180">
    <property type="entry name" value="CbiK"/>
    <property type="match status" value="1"/>
</dbReference>
<keyword evidence="2" id="KW-0479">Metal-binding</keyword>
<feature type="binding site" evidence="2">
    <location>
        <position position="179"/>
    </location>
    <ligand>
        <name>Co(2+)</name>
        <dbReference type="ChEBI" id="CHEBI:48828"/>
    </ligand>
</feature>
<dbReference type="PANTHER" id="PTHR33542:SF3">
    <property type="entry name" value="SIROHYDROCHLORIN FERROCHELATASE, CHLOROPLASTIC"/>
    <property type="match status" value="1"/>
</dbReference>
<dbReference type="GO" id="GO:0019251">
    <property type="term" value="P:anaerobic cobalamin biosynthetic process"/>
    <property type="evidence" value="ECO:0007669"/>
    <property type="project" value="InterPro"/>
</dbReference>
<keyword evidence="2" id="KW-0170">Cobalt</keyword>
<dbReference type="CDD" id="cd03412">
    <property type="entry name" value="CbiK_N"/>
    <property type="match status" value="1"/>
</dbReference>
<dbReference type="CDD" id="cd03413">
    <property type="entry name" value="CbiK_C"/>
    <property type="match status" value="1"/>
</dbReference>
<accession>A0A4Q1RGV1</accession>
<gene>
    <name evidence="3" type="ORF">ETP43_05975</name>
</gene>
<reference evidence="3 4" key="1">
    <citation type="submission" date="2019-01" db="EMBL/GenBank/DDBJ databases">
        <title>Blautia sp. nov. KGMB01111 isolated human feces.</title>
        <authorList>
            <person name="Park J.-E."/>
            <person name="Kim J.-S."/>
            <person name="Park S.-H."/>
        </authorList>
    </citation>
    <scope>NUCLEOTIDE SEQUENCE [LARGE SCALE GENOMIC DNA]</scope>
    <source>
        <strain evidence="3 4">KGMB01111</strain>
    </source>
</reference>
<dbReference type="InterPro" id="IPR010388">
    <property type="entry name" value="Anaerobic_Co-chelatase"/>
</dbReference>
<evidence type="ECO:0000256" key="1">
    <source>
        <dbReference type="PIRSR" id="PIRSR033579-1"/>
    </source>
</evidence>
<dbReference type="AlphaFoldDB" id="A0A4Q1RGV1"/>
<dbReference type="OrthoDB" id="9770331at2"/>
<dbReference type="PANTHER" id="PTHR33542">
    <property type="entry name" value="SIROHYDROCHLORIN FERROCHELATASE, CHLOROPLASTIC"/>
    <property type="match status" value="1"/>
</dbReference>